<keyword evidence="1" id="KW-0472">Membrane</keyword>
<organism evidence="2 3">
    <name type="scientific">Helicobacter pylori SouthAfrica50</name>
    <dbReference type="NCBI Taxonomy" id="1352357"/>
    <lineage>
        <taxon>Bacteria</taxon>
        <taxon>Pseudomonadati</taxon>
        <taxon>Campylobacterota</taxon>
        <taxon>Epsilonproteobacteria</taxon>
        <taxon>Campylobacterales</taxon>
        <taxon>Helicobacteraceae</taxon>
        <taxon>Helicobacter</taxon>
    </lineage>
</organism>
<sequence>MKLKIDALNRFLMIGAVFFARLMQALLLVLKQSLYLPCQTPINPQ</sequence>
<feature type="transmembrane region" description="Helical" evidence="1">
    <location>
        <begin position="12"/>
        <end position="30"/>
    </location>
</feature>
<evidence type="ECO:0000256" key="1">
    <source>
        <dbReference type="SAM" id="Phobius"/>
    </source>
</evidence>
<gene>
    <name evidence="2" type="ORF">HPSA50_0271</name>
</gene>
<dbReference type="Proteomes" id="UP000015816">
    <property type="component" value="Unassembled WGS sequence"/>
</dbReference>
<evidence type="ECO:0000313" key="2">
    <source>
        <dbReference type="EMBL" id="EQD89878.1"/>
    </source>
</evidence>
<keyword evidence="1" id="KW-0812">Transmembrane</keyword>
<reference evidence="2 3" key="1">
    <citation type="journal article" date="2013" name="Genome Announc.">
        <title>Genome Sequences of Three hpAfrica2 Strains of Helicobacter pylori.</title>
        <authorList>
            <person name="Duncan S.S."/>
            <person name="Bertoli M.T."/>
            <person name="Kersulyte D."/>
            <person name="Valk P.L."/>
            <person name="Tamma S."/>
            <person name="Segal I."/>
            <person name="McClain M.S."/>
            <person name="Cover T.L."/>
            <person name="Berg D.E."/>
        </authorList>
    </citation>
    <scope>NUCLEOTIDE SEQUENCE [LARGE SCALE GENOMIC DNA]</scope>
    <source>
        <strain evidence="2 3">SouthAfrica50</strain>
    </source>
</reference>
<proteinExistence type="predicted"/>
<accession>T2SBV9</accession>
<evidence type="ECO:0000313" key="3">
    <source>
        <dbReference type="Proteomes" id="UP000015816"/>
    </source>
</evidence>
<comment type="caution">
    <text evidence="2">The sequence shown here is derived from an EMBL/GenBank/DDBJ whole genome shotgun (WGS) entry which is preliminary data.</text>
</comment>
<dbReference type="PATRIC" id="fig|1352357.3.peg.269"/>
<protein>
    <submittedName>
        <fullName evidence="2">Uncharacterized protein</fullName>
    </submittedName>
</protein>
<keyword evidence="1" id="KW-1133">Transmembrane helix</keyword>
<dbReference type="EMBL" id="AVNI01000001">
    <property type="protein sequence ID" value="EQD89878.1"/>
    <property type="molecule type" value="Genomic_DNA"/>
</dbReference>
<name>T2SBV9_HELPX</name>
<dbReference type="AlphaFoldDB" id="T2SBV9"/>